<feature type="disulfide bond" evidence="18">
    <location>
        <begin position="137"/>
        <end position="340"/>
    </location>
</feature>
<dbReference type="EMBL" id="JAIWQS010000003">
    <property type="protein sequence ID" value="KAJ8770829.1"/>
    <property type="molecule type" value="Genomic_DNA"/>
</dbReference>
<evidence type="ECO:0000256" key="18">
    <source>
        <dbReference type="PIRSR" id="PIRSR600823-5"/>
    </source>
</evidence>
<keyword evidence="22" id="KW-1185">Reference proteome</keyword>
<feature type="binding site" evidence="16">
    <location>
        <position position="86"/>
    </location>
    <ligand>
        <name>Ca(2+)</name>
        <dbReference type="ChEBI" id="CHEBI:29108"/>
        <label>1</label>
    </ligand>
</feature>
<keyword evidence="13 19" id="KW-0376">Hydrogen peroxide</keyword>
<comment type="catalytic activity">
    <reaction evidence="1 19">
        <text>2 a phenolic donor + H2O2 = 2 a phenolic radical donor + 2 H2O</text>
        <dbReference type="Rhea" id="RHEA:56136"/>
        <dbReference type="ChEBI" id="CHEBI:15377"/>
        <dbReference type="ChEBI" id="CHEBI:16240"/>
        <dbReference type="ChEBI" id="CHEBI:139520"/>
        <dbReference type="ChEBI" id="CHEBI:139521"/>
        <dbReference type="EC" id="1.11.1.7"/>
    </reaction>
</comment>
<evidence type="ECO:0000256" key="14">
    <source>
        <dbReference type="PIRSR" id="PIRSR600823-1"/>
    </source>
</evidence>
<feature type="site" description="Transition state stabilizer" evidence="17">
    <location>
        <position position="78"/>
    </location>
</feature>
<comment type="subcellular location">
    <subcellularLocation>
        <location evidence="19">Secreted</location>
    </subcellularLocation>
</comment>
<dbReference type="SUPFAM" id="SSF48113">
    <property type="entry name" value="Heme-dependent peroxidases"/>
    <property type="match status" value="1"/>
</dbReference>
<evidence type="ECO:0000256" key="9">
    <source>
        <dbReference type="ARBA" id="ARBA00023002"/>
    </source>
</evidence>
<evidence type="ECO:0000256" key="19">
    <source>
        <dbReference type="RuleBase" id="RU362060"/>
    </source>
</evidence>
<dbReference type="FunFam" id="1.10.420.10:FF:000001">
    <property type="entry name" value="Peroxidase"/>
    <property type="match status" value="1"/>
</dbReference>
<feature type="binding site" evidence="16">
    <location>
        <position position="270"/>
    </location>
    <ligand>
        <name>Ca(2+)</name>
        <dbReference type="ChEBI" id="CHEBI:29108"/>
        <label>2</label>
    </ligand>
</feature>
<dbReference type="EC" id="1.11.1.7" evidence="4 19"/>
<evidence type="ECO:0000256" key="11">
    <source>
        <dbReference type="ARBA" id="ARBA00023157"/>
    </source>
</evidence>
<keyword evidence="8 16" id="KW-0106">Calcium</keyword>
<comment type="similarity">
    <text evidence="3">Belongs to the peroxidase family. Ascorbate peroxidase subfamily.</text>
</comment>
<keyword evidence="6 19" id="KW-0349">Heme</keyword>
<comment type="function">
    <text evidence="2">Removal of H(2)O(2), oxidation of toxic reductants, biosynthesis and degradation of lignin, suberization, auxin catabolism, response to environmental stresses such as wounding, pathogen attack and oxidative stress. These functions might be dependent on each isozyme/isoform in each plant tissue.</text>
</comment>
<dbReference type="PRINTS" id="PR00461">
    <property type="entry name" value="PLPEROXIDASE"/>
</dbReference>
<feature type="binding site" evidence="16">
    <location>
        <position position="92"/>
    </location>
    <ligand>
        <name>Ca(2+)</name>
        <dbReference type="ChEBI" id="CHEBI:29108"/>
        <label>1</label>
    </ligand>
</feature>
<keyword evidence="9 19" id="KW-0560">Oxidoreductase</keyword>
<dbReference type="GO" id="GO:0020037">
    <property type="term" value="F:heme binding"/>
    <property type="evidence" value="ECO:0007669"/>
    <property type="project" value="UniProtKB-UniRule"/>
</dbReference>
<feature type="binding site" evidence="16">
    <location>
        <position position="265"/>
    </location>
    <ligand>
        <name>Ca(2+)</name>
        <dbReference type="ChEBI" id="CHEBI:29108"/>
        <label>2</label>
    </ligand>
</feature>
<dbReference type="InterPro" id="IPR019793">
    <property type="entry name" value="Peroxidases_heam-ligand_BS"/>
</dbReference>
<feature type="disulfide bond" evidence="18">
    <location>
        <begin position="217"/>
        <end position="249"/>
    </location>
</feature>
<evidence type="ECO:0000256" key="1">
    <source>
        <dbReference type="ARBA" id="ARBA00000189"/>
    </source>
</evidence>
<keyword evidence="10 16" id="KW-0408">Iron</keyword>
<feature type="binding site" evidence="16">
    <location>
        <position position="262"/>
    </location>
    <ligand>
        <name>Ca(2+)</name>
        <dbReference type="ChEBI" id="CHEBI:29108"/>
        <label>2</label>
    </ligand>
</feature>
<dbReference type="InterPro" id="IPR019794">
    <property type="entry name" value="Peroxidases_AS"/>
</dbReference>
<dbReference type="PANTHER" id="PTHR31388">
    <property type="entry name" value="PEROXIDASE 72-RELATED"/>
    <property type="match status" value="1"/>
</dbReference>
<gene>
    <name evidence="21" type="ORF">K2173_021744</name>
</gene>
<dbReference type="GO" id="GO:0005576">
    <property type="term" value="C:extracellular region"/>
    <property type="evidence" value="ECO:0007669"/>
    <property type="project" value="UniProtKB-SubCell"/>
</dbReference>
<evidence type="ECO:0000256" key="8">
    <source>
        <dbReference type="ARBA" id="ARBA00022837"/>
    </source>
</evidence>
<dbReference type="PROSITE" id="PS00436">
    <property type="entry name" value="PEROXIDASE_2"/>
    <property type="match status" value="1"/>
</dbReference>
<dbReference type="Pfam" id="PF00141">
    <property type="entry name" value="peroxidase"/>
    <property type="match status" value="1"/>
</dbReference>
<evidence type="ECO:0000256" key="17">
    <source>
        <dbReference type="PIRSR" id="PIRSR600823-4"/>
    </source>
</evidence>
<evidence type="ECO:0000313" key="22">
    <source>
        <dbReference type="Proteomes" id="UP001159364"/>
    </source>
</evidence>
<comment type="cofactor">
    <cofactor evidence="16 19">
        <name>Ca(2+)</name>
        <dbReference type="ChEBI" id="CHEBI:29108"/>
    </cofactor>
    <text evidence="16 19">Binds 2 calcium ions per subunit.</text>
</comment>
<evidence type="ECO:0000256" key="7">
    <source>
        <dbReference type="ARBA" id="ARBA00022723"/>
    </source>
</evidence>
<dbReference type="PROSITE" id="PS00435">
    <property type="entry name" value="PEROXIDASE_1"/>
    <property type="match status" value="1"/>
</dbReference>
<feature type="active site" description="Proton acceptor" evidence="14">
    <location>
        <position position="82"/>
    </location>
</feature>
<evidence type="ECO:0000256" key="12">
    <source>
        <dbReference type="ARBA" id="ARBA00023180"/>
    </source>
</evidence>
<dbReference type="AlphaFoldDB" id="A0AAV8TXS1"/>
<evidence type="ECO:0000256" key="16">
    <source>
        <dbReference type="PIRSR" id="PIRSR600823-3"/>
    </source>
</evidence>
<name>A0AAV8TXS1_9ROSI</name>
<dbReference type="CDD" id="cd00693">
    <property type="entry name" value="secretory_peroxidase"/>
    <property type="match status" value="1"/>
</dbReference>
<feature type="binding site" description="axial binding residue" evidence="16">
    <location>
        <position position="210"/>
    </location>
    <ligand>
        <name>heme b</name>
        <dbReference type="ChEBI" id="CHEBI:60344"/>
    </ligand>
    <ligandPart>
        <name>Fe</name>
        <dbReference type="ChEBI" id="CHEBI:18248"/>
    </ligandPart>
</feature>
<evidence type="ECO:0000256" key="10">
    <source>
        <dbReference type="ARBA" id="ARBA00023004"/>
    </source>
</evidence>
<feature type="binding site" evidence="16">
    <location>
        <position position="211"/>
    </location>
    <ligand>
        <name>Ca(2+)</name>
        <dbReference type="ChEBI" id="CHEBI:29108"/>
        <label>2</label>
    </ligand>
</feature>
<comment type="caution">
    <text evidence="21">The sequence shown here is derived from an EMBL/GenBank/DDBJ whole genome shotgun (WGS) entry which is preliminary data.</text>
</comment>
<dbReference type="InterPro" id="IPR010255">
    <property type="entry name" value="Haem_peroxidase_sf"/>
</dbReference>
<evidence type="ECO:0000313" key="21">
    <source>
        <dbReference type="EMBL" id="KAJ8770829.1"/>
    </source>
</evidence>
<evidence type="ECO:0000256" key="6">
    <source>
        <dbReference type="ARBA" id="ARBA00022617"/>
    </source>
</evidence>
<evidence type="ECO:0000256" key="5">
    <source>
        <dbReference type="ARBA" id="ARBA00022559"/>
    </source>
</evidence>
<comment type="cofactor">
    <cofactor evidence="16 19">
        <name>heme b</name>
        <dbReference type="ChEBI" id="CHEBI:60344"/>
    </cofactor>
    <text evidence="16 19">Binds 1 heme b (iron(II)-protoporphyrin IX) group per subunit.</text>
</comment>
<feature type="binding site" evidence="16">
    <location>
        <position position="90"/>
    </location>
    <ligand>
        <name>Ca(2+)</name>
        <dbReference type="ChEBI" id="CHEBI:29108"/>
        <label>1</label>
    </ligand>
</feature>
<feature type="disulfide bond" evidence="18">
    <location>
        <begin position="84"/>
        <end position="89"/>
    </location>
</feature>
<dbReference type="Proteomes" id="UP001159364">
    <property type="component" value="Linkage Group LG03"/>
</dbReference>
<organism evidence="21 22">
    <name type="scientific">Erythroxylum novogranatense</name>
    <dbReference type="NCBI Taxonomy" id="1862640"/>
    <lineage>
        <taxon>Eukaryota</taxon>
        <taxon>Viridiplantae</taxon>
        <taxon>Streptophyta</taxon>
        <taxon>Embryophyta</taxon>
        <taxon>Tracheophyta</taxon>
        <taxon>Spermatophyta</taxon>
        <taxon>Magnoliopsida</taxon>
        <taxon>eudicotyledons</taxon>
        <taxon>Gunneridae</taxon>
        <taxon>Pentapetalae</taxon>
        <taxon>rosids</taxon>
        <taxon>fabids</taxon>
        <taxon>Malpighiales</taxon>
        <taxon>Erythroxylaceae</taxon>
        <taxon>Erythroxylum</taxon>
    </lineage>
</organism>
<accession>A0AAV8TXS1</accession>
<dbReference type="InterPro" id="IPR002016">
    <property type="entry name" value="Haem_peroxidase"/>
</dbReference>
<dbReference type="InterPro" id="IPR000823">
    <property type="entry name" value="Peroxidase_pln"/>
</dbReference>
<keyword evidence="7 16" id="KW-0479">Metal-binding</keyword>
<evidence type="ECO:0000259" key="20">
    <source>
        <dbReference type="PROSITE" id="PS50873"/>
    </source>
</evidence>
<feature type="binding site" evidence="16">
    <location>
        <position position="88"/>
    </location>
    <ligand>
        <name>Ca(2+)</name>
        <dbReference type="ChEBI" id="CHEBI:29108"/>
        <label>1</label>
    </ligand>
</feature>
<keyword evidence="5 19" id="KW-0575">Peroxidase</keyword>
<feature type="domain" description="Plant heme peroxidase family profile" evidence="20">
    <location>
        <begin position="41"/>
        <end position="344"/>
    </location>
</feature>
<dbReference type="GO" id="GO:0042744">
    <property type="term" value="P:hydrogen peroxide catabolic process"/>
    <property type="evidence" value="ECO:0007669"/>
    <property type="project" value="UniProtKB-KW"/>
</dbReference>
<keyword evidence="11 18" id="KW-1015">Disulfide bond</keyword>
<evidence type="ECO:0000256" key="13">
    <source>
        <dbReference type="ARBA" id="ARBA00023324"/>
    </source>
</evidence>
<dbReference type="PRINTS" id="PR00458">
    <property type="entry name" value="PEROXIDASE"/>
</dbReference>
<keyword evidence="12" id="KW-0325">Glycoprotein</keyword>
<protein>
    <recommendedName>
        <fullName evidence="4 19">Peroxidase</fullName>
        <ecNumber evidence="4 19">1.11.1.7</ecNumber>
    </recommendedName>
</protein>
<feature type="binding site" evidence="16">
    <location>
        <position position="83"/>
    </location>
    <ligand>
        <name>Ca(2+)</name>
        <dbReference type="ChEBI" id="CHEBI:29108"/>
        <label>1</label>
    </ligand>
</feature>
<dbReference type="PANTHER" id="PTHR31388:SF270">
    <property type="entry name" value="PEROXIDASE 22-RELATED"/>
    <property type="match status" value="1"/>
</dbReference>
<keyword evidence="19" id="KW-0964">Secreted</keyword>
<dbReference type="GO" id="GO:0140825">
    <property type="term" value="F:lactoperoxidase activity"/>
    <property type="evidence" value="ECO:0007669"/>
    <property type="project" value="UniProtKB-EC"/>
</dbReference>
<sequence>MIESVPDQVINTENFKSCKMQTSSVLVCSVILLGGSLAYGQLSPTFYNETCPNVTSIVQEVIVQALQHDSRIGASLLRLHFHDCFVTGCDASVLLDNSATIQSEKDALRNNNSLRGFDVVDKIKSALEAACPGVVSCADLLTIAAERSVYLAGGPPWTNLLGRRDSTTANRTLANLNLPAANDTLDQLKARFTNVGLNNNTDLVSLSGAHTFGRARCVTFISRLYDFNDTNLPDPTLNSTYLTTLQKLCPQGGNESVLANLDPTTPNGFDNNYFSNLQIHYGLLQSDQELLSTTGADTIPIVNSFTSNQTVFFENFIVSMVRMGNLSVLTETSGEIRLSCRRVNANLAGPSGGGGGGLVSSI</sequence>
<dbReference type="PROSITE" id="PS50873">
    <property type="entry name" value="PEROXIDASE_4"/>
    <property type="match status" value="1"/>
</dbReference>
<dbReference type="GO" id="GO:0046872">
    <property type="term" value="F:metal ion binding"/>
    <property type="evidence" value="ECO:0007669"/>
    <property type="project" value="UniProtKB-UniRule"/>
</dbReference>
<reference evidence="21 22" key="1">
    <citation type="submission" date="2021-09" db="EMBL/GenBank/DDBJ databases">
        <title>Genomic insights and catalytic innovation underlie evolution of tropane alkaloids biosynthesis.</title>
        <authorList>
            <person name="Wang Y.-J."/>
            <person name="Tian T."/>
            <person name="Huang J.-P."/>
            <person name="Huang S.-X."/>
        </authorList>
    </citation>
    <scope>NUCLEOTIDE SEQUENCE [LARGE SCALE GENOMIC DNA]</scope>
    <source>
        <strain evidence="21">KIB-2018</strain>
        <tissue evidence="21">Leaf</tissue>
    </source>
</reference>
<proteinExistence type="inferred from homology"/>
<dbReference type="FunFam" id="1.10.520.10:FF:000001">
    <property type="entry name" value="Peroxidase"/>
    <property type="match status" value="1"/>
</dbReference>
<dbReference type="GO" id="GO:0006979">
    <property type="term" value="P:response to oxidative stress"/>
    <property type="evidence" value="ECO:0007669"/>
    <property type="project" value="UniProtKB-UniRule"/>
</dbReference>
<dbReference type="Gene3D" id="1.10.520.10">
    <property type="match status" value="1"/>
</dbReference>
<evidence type="ECO:0000256" key="3">
    <source>
        <dbReference type="ARBA" id="ARBA00006873"/>
    </source>
</evidence>
<evidence type="ECO:0000256" key="15">
    <source>
        <dbReference type="PIRSR" id="PIRSR600823-2"/>
    </source>
</evidence>
<evidence type="ECO:0000256" key="4">
    <source>
        <dbReference type="ARBA" id="ARBA00012313"/>
    </source>
</evidence>
<feature type="binding site" evidence="16">
    <location>
        <position position="104"/>
    </location>
    <ligand>
        <name>Ca(2+)</name>
        <dbReference type="ChEBI" id="CHEBI:29108"/>
        <label>1</label>
    </ligand>
</feature>
<feature type="disulfide bond" evidence="18">
    <location>
        <begin position="51"/>
        <end position="131"/>
    </location>
</feature>
<dbReference type="InterPro" id="IPR033905">
    <property type="entry name" value="Secretory_peroxidase"/>
</dbReference>
<evidence type="ECO:0000256" key="2">
    <source>
        <dbReference type="ARBA" id="ARBA00002322"/>
    </source>
</evidence>
<comment type="similarity">
    <text evidence="19">Belongs to the peroxidase family. Classical plant (class III) peroxidase subfamily.</text>
</comment>
<feature type="binding site" evidence="15">
    <location>
        <position position="179"/>
    </location>
    <ligand>
        <name>substrate</name>
    </ligand>
</feature>
<dbReference type="Gene3D" id="1.10.420.10">
    <property type="entry name" value="Peroxidase, domain 2"/>
    <property type="match status" value="1"/>
</dbReference>